<protein>
    <submittedName>
        <fullName evidence="2">Uncharacterized protein</fullName>
    </submittedName>
</protein>
<dbReference type="EMBL" id="KN846971">
    <property type="protein sequence ID" value="KIW81308.1"/>
    <property type="molecule type" value="Genomic_DNA"/>
</dbReference>
<evidence type="ECO:0000256" key="1">
    <source>
        <dbReference type="SAM" id="MobiDB-lite"/>
    </source>
</evidence>
<evidence type="ECO:0000313" key="3">
    <source>
        <dbReference type="Proteomes" id="UP000053029"/>
    </source>
</evidence>
<dbReference type="Proteomes" id="UP000053029">
    <property type="component" value="Unassembled WGS sequence"/>
</dbReference>
<feature type="compositionally biased region" description="Acidic residues" evidence="1">
    <location>
        <begin position="10"/>
        <end position="33"/>
    </location>
</feature>
<keyword evidence="3" id="KW-1185">Reference proteome</keyword>
<name>A0A0D2GKE5_9EURO</name>
<organism evidence="2 3">
    <name type="scientific">Fonsecaea pedrosoi CBS 271.37</name>
    <dbReference type="NCBI Taxonomy" id="1442368"/>
    <lineage>
        <taxon>Eukaryota</taxon>
        <taxon>Fungi</taxon>
        <taxon>Dikarya</taxon>
        <taxon>Ascomycota</taxon>
        <taxon>Pezizomycotina</taxon>
        <taxon>Eurotiomycetes</taxon>
        <taxon>Chaetothyriomycetidae</taxon>
        <taxon>Chaetothyriales</taxon>
        <taxon>Herpotrichiellaceae</taxon>
        <taxon>Fonsecaea</taxon>
    </lineage>
</organism>
<dbReference type="AlphaFoldDB" id="A0A0D2GKE5"/>
<feature type="compositionally biased region" description="Basic and acidic residues" evidence="1">
    <location>
        <begin position="34"/>
        <end position="61"/>
    </location>
</feature>
<sequence length="358" mass="39057">MAHKEKEAEEQAEEENNASLEEPEPVADADLEGQGEKDTKPEHKEPNEDSAHAGQKRKDPPTDSSQSEADTKVPRQGPPRNTETAASPKQLLKFLLSGPAMPYCFPADELDDARRTSKGYKSYSLTSPASFTPFEHLLCAHMLSKPLSHTLGMRSIRTLLNEPFSLDTPEAIISAGEQGVWNALEAARTQHRQKTASYVFRTAELYSDSETMFQLAEEANDGGPHGVIEHIKSTVPGLAVTGGEIFCRRIQCVDGWGGAVWPYADSKALDAVRKVGIPVDDAEQLRAMIVDEVHRNKRLGDMGLHERKLNEEQLVEEQANAQIQVAFVVALERALGCVLEGKVAELQVAAAAANAVVA</sequence>
<dbReference type="GeneID" id="25303823"/>
<dbReference type="OrthoDB" id="4676at2759"/>
<gene>
    <name evidence="2" type="ORF">Z517_04333</name>
</gene>
<dbReference type="HOGENOM" id="CLU_054585_1_0_1"/>
<proteinExistence type="predicted"/>
<accession>A0A0D2GKE5</accession>
<reference evidence="2 3" key="1">
    <citation type="submission" date="2015-01" db="EMBL/GenBank/DDBJ databases">
        <title>The Genome Sequence of Fonsecaea pedrosoi CBS 271.37.</title>
        <authorList>
            <consortium name="The Broad Institute Genomics Platform"/>
            <person name="Cuomo C."/>
            <person name="de Hoog S."/>
            <person name="Gorbushina A."/>
            <person name="Stielow B."/>
            <person name="Teixiera M."/>
            <person name="Abouelleil A."/>
            <person name="Chapman S.B."/>
            <person name="Priest M."/>
            <person name="Young S.K."/>
            <person name="Wortman J."/>
            <person name="Nusbaum C."/>
            <person name="Birren B."/>
        </authorList>
    </citation>
    <scope>NUCLEOTIDE SEQUENCE [LARGE SCALE GENOMIC DNA]</scope>
    <source>
        <strain evidence="2 3">CBS 271.37</strain>
    </source>
</reference>
<evidence type="ECO:0000313" key="2">
    <source>
        <dbReference type="EMBL" id="KIW81308.1"/>
    </source>
</evidence>
<dbReference type="RefSeq" id="XP_013285116.1">
    <property type="nucleotide sequence ID" value="XM_013429662.1"/>
</dbReference>
<feature type="region of interest" description="Disordered" evidence="1">
    <location>
        <begin position="1"/>
        <end position="87"/>
    </location>
</feature>
<dbReference type="VEuPathDB" id="FungiDB:Z517_04333"/>